<dbReference type="EMBL" id="MU128919">
    <property type="protein sequence ID" value="KAF9519166.1"/>
    <property type="molecule type" value="Genomic_DNA"/>
</dbReference>
<feature type="region of interest" description="Disordered" evidence="1">
    <location>
        <begin position="204"/>
        <end position="237"/>
    </location>
</feature>
<dbReference type="AlphaFoldDB" id="A0A9P6BAB2"/>
<sequence>MDYKCQANWFGRTPLHLSREGVTNRKEASLGLVWANQLNARIMLSRTSRKRPVPDIESCSGPLGNPNVAKRQRLNTPAPPETKFSESESATIITNPHLHPQPTIRRHQPLDSFLCHPRLWGSRSPGRPLTATTPTPAYPAKYETFPRPMIAQANPPNRSSTIIKEELTDEEWALYFPEVFQPGIHGAADELDWDLDFDEDAFGRGADLKSEMGDPPDLGNRGEESLQEGPLEKMGTP</sequence>
<proteinExistence type="predicted"/>
<comment type="caution">
    <text evidence="2">The sequence shown here is derived from an EMBL/GenBank/DDBJ whole genome shotgun (WGS) entry which is preliminary data.</text>
</comment>
<dbReference type="Proteomes" id="UP000886523">
    <property type="component" value="Unassembled WGS sequence"/>
</dbReference>
<evidence type="ECO:0000256" key="1">
    <source>
        <dbReference type="SAM" id="MobiDB-lite"/>
    </source>
</evidence>
<evidence type="ECO:0000313" key="3">
    <source>
        <dbReference type="Proteomes" id="UP000886523"/>
    </source>
</evidence>
<keyword evidence="3" id="KW-1185">Reference proteome</keyword>
<protein>
    <submittedName>
        <fullName evidence="2">Uncharacterized protein</fullName>
    </submittedName>
</protein>
<dbReference type="OrthoDB" id="1861185at2759"/>
<feature type="region of interest" description="Disordered" evidence="1">
    <location>
        <begin position="49"/>
        <end position="89"/>
    </location>
</feature>
<accession>A0A9P6BAB2</accession>
<name>A0A9P6BAB2_9AGAM</name>
<gene>
    <name evidence="2" type="ORF">BS47DRAFT_1482159</name>
</gene>
<organism evidence="2 3">
    <name type="scientific">Hydnum rufescens UP504</name>
    <dbReference type="NCBI Taxonomy" id="1448309"/>
    <lineage>
        <taxon>Eukaryota</taxon>
        <taxon>Fungi</taxon>
        <taxon>Dikarya</taxon>
        <taxon>Basidiomycota</taxon>
        <taxon>Agaricomycotina</taxon>
        <taxon>Agaricomycetes</taxon>
        <taxon>Cantharellales</taxon>
        <taxon>Hydnaceae</taxon>
        <taxon>Hydnum</taxon>
    </lineage>
</organism>
<reference evidence="2" key="1">
    <citation type="journal article" date="2020" name="Nat. Commun.">
        <title>Large-scale genome sequencing of mycorrhizal fungi provides insights into the early evolution of symbiotic traits.</title>
        <authorList>
            <person name="Miyauchi S."/>
            <person name="Kiss E."/>
            <person name="Kuo A."/>
            <person name="Drula E."/>
            <person name="Kohler A."/>
            <person name="Sanchez-Garcia M."/>
            <person name="Morin E."/>
            <person name="Andreopoulos B."/>
            <person name="Barry K.W."/>
            <person name="Bonito G."/>
            <person name="Buee M."/>
            <person name="Carver A."/>
            <person name="Chen C."/>
            <person name="Cichocki N."/>
            <person name="Clum A."/>
            <person name="Culley D."/>
            <person name="Crous P.W."/>
            <person name="Fauchery L."/>
            <person name="Girlanda M."/>
            <person name="Hayes R.D."/>
            <person name="Keri Z."/>
            <person name="LaButti K."/>
            <person name="Lipzen A."/>
            <person name="Lombard V."/>
            <person name="Magnuson J."/>
            <person name="Maillard F."/>
            <person name="Murat C."/>
            <person name="Nolan M."/>
            <person name="Ohm R.A."/>
            <person name="Pangilinan J."/>
            <person name="Pereira M.F."/>
            <person name="Perotto S."/>
            <person name="Peter M."/>
            <person name="Pfister S."/>
            <person name="Riley R."/>
            <person name="Sitrit Y."/>
            <person name="Stielow J.B."/>
            <person name="Szollosi G."/>
            <person name="Zifcakova L."/>
            <person name="Stursova M."/>
            <person name="Spatafora J.W."/>
            <person name="Tedersoo L."/>
            <person name="Vaario L.M."/>
            <person name="Yamada A."/>
            <person name="Yan M."/>
            <person name="Wang P."/>
            <person name="Xu J."/>
            <person name="Bruns T."/>
            <person name="Baldrian P."/>
            <person name="Vilgalys R."/>
            <person name="Dunand C."/>
            <person name="Henrissat B."/>
            <person name="Grigoriev I.V."/>
            <person name="Hibbett D."/>
            <person name="Nagy L.G."/>
            <person name="Martin F.M."/>
        </authorList>
    </citation>
    <scope>NUCLEOTIDE SEQUENCE</scope>
    <source>
        <strain evidence="2">UP504</strain>
    </source>
</reference>
<evidence type="ECO:0000313" key="2">
    <source>
        <dbReference type="EMBL" id="KAF9519166.1"/>
    </source>
</evidence>